<dbReference type="EMBL" id="JAKFHA010000073">
    <property type="protein sequence ID" value="MCF2534012.1"/>
    <property type="molecule type" value="Genomic_DNA"/>
</dbReference>
<dbReference type="Proteomes" id="UP001165378">
    <property type="component" value="Unassembled WGS sequence"/>
</dbReference>
<evidence type="ECO:0000313" key="6">
    <source>
        <dbReference type="Proteomes" id="UP001165378"/>
    </source>
</evidence>
<accession>A0AA41QC15</accession>
<keyword evidence="3" id="KW-0732">Signal</keyword>
<keyword evidence="2" id="KW-0378">Hydrolase</keyword>
<dbReference type="CDD" id="cd10917">
    <property type="entry name" value="CE4_NodB_like_6s_7s"/>
    <property type="match status" value="1"/>
</dbReference>
<evidence type="ECO:0000313" key="5">
    <source>
        <dbReference type="EMBL" id="MCF2534012.1"/>
    </source>
</evidence>
<feature type="domain" description="NodB homology" evidence="4">
    <location>
        <begin position="54"/>
        <end position="230"/>
    </location>
</feature>
<dbReference type="GO" id="GO:0005975">
    <property type="term" value="P:carbohydrate metabolic process"/>
    <property type="evidence" value="ECO:0007669"/>
    <property type="project" value="InterPro"/>
</dbReference>
<feature type="chain" id="PRO_5041439379" evidence="3">
    <location>
        <begin position="37"/>
        <end position="254"/>
    </location>
</feature>
<dbReference type="GO" id="GO:0016810">
    <property type="term" value="F:hydrolase activity, acting on carbon-nitrogen (but not peptide) bonds"/>
    <property type="evidence" value="ECO:0007669"/>
    <property type="project" value="InterPro"/>
</dbReference>
<dbReference type="PANTHER" id="PTHR10587">
    <property type="entry name" value="GLYCOSYL TRANSFERASE-RELATED"/>
    <property type="match status" value="1"/>
</dbReference>
<dbReference type="AlphaFoldDB" id="A0AA41QC15"/>
<dbReference type="GO" id="GO:0016020">
    <property type="term" value="C:membrane"/>
    <property type="evidence" value="ECO:0007669"/>
    <property type="project" value="TreeGrafter"/>
</dbReference>
<dbReference type="Pfam" id="PF01522">
    <property type="entry name" value="Polysacc_deac_1"/>
    <property type="match status" value="1"/>
</dbReference>
<dbReference type="Gene3D" id="3.20.20.370">
    <property type="entry name" value="Glycoside hydrolase/deacetylase"/>
    <property type="match status" value="1"/>
</dbReference>
<reference evidence="5" key="1">
    <citation type="submission" date="2022-01" db="EMBL/GenBank/DDBJ databases">
        <title>Genome-Based Taxonomic Classification of the Phylum Actinobacteria.</title>
        <authorList>
            <person name="Gao Y."/>
        </authorList>
    </citation>
    <scope>NUCLEOTIDE SEQUENCE</scope>
    <source>
        <strain evidence="5">KLBMP 8922</strain>
    </source>
</reference>
<protein>
    <submittedName>
        <fullName evidence="5">Polysaccharide deacetylase family protein</fullName>
    </submittedName>
</protein>
<sequence>MPGRHAAPKRPGPKRRLIAVLAFAGLAAAVPAPAHAAPQTPETPEAAVGQCSAGYAGISFDDGPTPLTSAYVQALADAGWTRATFFLTGAHALDMPDAVRELAAYGHWIGNHSYSHPFLDEAGEPGAFDELLGTNQIIESMTGSAPVLFRPPFGRTTPQIREDARVLGMTEALWTVDSFDYTGIGTDEIVANALTVEPGGVILLHDGYETTLAAIPRIVQGLADRGLCAGKIVPSEAPVQAWPGMTYDAVAAHW</sequence>
<evidence type="ECO:0000256" key="3">
    <source>
        <dbReference type="SAM" id="SignalP"/>
    </source>
</evidence>
<feature type="signal peptide" evidence="3">
    <location>
        <begin position="1"/>
        <end position="36"/>
    </location>
</feature>
<evidence type="ECO:0000259" key="4">
    <source>
        <dbReference type="PROSITE" id="PS51677"/>
    </source>
</evidence>
<dbReference type="RefSeq" id="WP_235058805.1">
    <property type="nucleotide sequence ID" value="NZ_JAKFHA010000073.1"/>
</dbReference>
<gene>
    <name evidence="5" type="ORF">LZ495_43270</name>
</gene>
<dbReference type="InterPro" id="IPR002509">
    <property type="entry name" value="NODB_dom"/>
</dbReference>
<evidence type="ECO:0000256" key="2">
    <source>
        <dbReference type="ARBA" id="ARBA00022801"/>
    </source>
</evidence>
<dbReference type="SUPFAM" id="SSF88713">
    <property type="entry name" value="Glycoside hydrolase/deacetylase"/>
    <property type="match status" value="1"/>
</dbReference>
<proteinExistence type="predicted"/>
<dbReference type="GO" id="GO:0046872">
    <property type="term" value="F:metal ion binding"/>
    <property type="evidence" value="ECO:0007669"/>
    <property type="project" value="UniProtKB-KW"/>
</dbReference>
<dbReference type="InterPro" id="IPR050248">
    <property type="entry name" value="Polysacc_deacetylase_ArnD"/>
</dbReference>
<keyword evidence="1" id="KW-0479">Metal-binding</keyword>
<dbReference type="InterPro" id="IPR011330">
    <property type="entry name" value="Glyco_hydro/deAcase_b/a-brl"/>
</dbReference>
<dbReference type="PROSITE" id="PS51677">
    <property type="entry name" value="NODB"/>
    <property type="match status" value="1"/>
</dbReference>
<keyword evidence="6" id="KW-1185">Reference proteome</keyword>
<comment type="caution">
    <text evidence="5">The sequence shown here is derived from an EMBL/GenBank/DDBJ whole genome shotgun (WGS) entry which is preliminary data.</text>
</comment>
<dbReference type="PANTHER" id="PTHR10587:SF133">
    <property type="entry name" value="CHITIN DEACETYLASE 1-RELATED"/>
    <property type="match status" value="1"/>
</dbReference>
<name>A0AA41QC15_9ACTN</name>
<organism evidence="5 6">
    <name type="scientific">Yinghuangia soli</name>
    <dbReference type="NCBI Taxonomy" id="2908204"/>
    <lineage>
        <taxon>Bacteria</taxon>
        <taxon>Bacillati</taxon>
        <taxon>Actinomycetota</taxon>
        <taxon>Actinomycetes</taxon>
        <taxon>Kitasatosporales</taxon>
        <taxon>Streptomycetaceae</taxon>
        <taxon>Yinghuangia</taxon>
    </lineage>
</organism>
<evidence type="ECO:0000256" key="1">
    <source>
        <dbReference type="ARBA" id="ARBA00022723"/>
    </source>
</evidence>